<dbReference type="PRINTS" id="PR01713">
    <property type="entry name" value="NUCEPIMERASE"/>
</dbReference>
<dbReference type="SUPFAM" id="SSF51735">
    <property type="entry name" value="NAD(P)-binding Rossmann-fold domains"/>
    <property type="match status" value="1"/>
</dbReference>
<evidence type="ECO:0000259" key="1">
    <source>
        <dbReference type="Pfam" id="PF01370"/>
    </source>
</evidence>
<dbReference type="EMBL" id="FNFC01000001">
    <property type="protein sequence ID" value="SDJ26235.1"/>
    <property type="molecule type" value="Genomic_DNA"/>
</dbReference>
<sequence length="307" mass="33180">MPTALITGMAGFIGSSLADALLNRGYEVRGIDNFATGRRSNIDALDDGVSFTEGDVRDADLLAELLDGVDYVFHQAAVPSVPRSVDDPVTSTDANCTGTATLLDAARDTGVDTVVVASSSSVYGSTTDLPKVESMEASPESPYALSKYYTEQLAMQASDLYDFDTVALRYFNVFGPRQDPAGEYAAVIPKFINLMLDGERPVIYGDGEQSRDFTYIDNVIQANVLAAEEDVTGDVFNAACGGRATVNELVEALNALLETDIDPIYDDPRPGDVRHSHADISKAEELLGYEPEVGFEEGLERTVEWFR</sequence>
<dbReference type="InterPro" id="IPR001509">
    <property type="entry name" value="Epimerase_deHydtase"/>
</dbReference>
<dbReference type="RefSeq" id="WP_092698829.1">
    <property type="nucleotide sequence ID" value="NZ_FNFC01000001.1"/>
</dbReference>
<dbReference type="PANTHER" id="PTHR43245">
    <property type="entry name" value="BIFUNCTIONAL POLYMYXIN RESISTANCE PROTEIN ARNA"/>
    <property type="match status" value="1"/>
</dbReference>
<dbReference type="InterPro" id="IPR050177">
    <property type="entry name" value="Lipid_A_modif_metabolic_enz"/>
</dbReference>
<dbReference type="PANTHER" id="PTHR43245:SF13">
    <property type="entry name" value="UDP-D-APIOSE_UDP-D-XYLOSE SYNTHASE 2"/>
    <property type="match status" value="1"/>
</dbReference>
<evidence type="ECO:0000313" key="2">
    <source>
        <dbReference type="EMBL" id="SDJ26235.1"/>
    </source>
</evidence>
<accession>A0A1G8SBW2</accession>
<dbReference type="Pfam" id="PF01370">
    <property type="entry name" value="Epimerase"/>
    <property type="match status" value="1"/>
</dbReference>
<gene>
    <name evidence="2" type="ORF">SAMN05216226_101381</name>
</gene>
<dbReference type="InterPro" id="IPR036291">
    <property type="entry name" value="NAD(P)-bd_dom_sf"/>
</dbReference>
<organism evidence="2 3">
    <name type="scientific">Halovenus aranensis</name>
    <dbReference type="NCBI Taxonomy" id="890420"/>
    <lineage>
        <taxon>Archaea</taxon>
        <taxon>Methanobacteriati</taxon>
        <taxon>Methanobacteriota</taxon>
        <taxon>Stenosarchaea group</taxon>
        <taxon>Halobacteria</taxon>
        <taxon>Halobacteriales</taxon>
        <taxon>Haloarculaceae</taxon>
        <taxon>Halovenus</taxon>
    </lineage>
</organism>
<dbReference type="Gene3D" id="3.90.25.10">
    <property type="entry name" value="UDP-galactose 4-epimerase, domain 1"/>
    <property type="match status" value="1"/>
</dbReference>
<keyword evidence="3" id="KW-1185">Reference proteome</keyword>
<dbReference type="Gene3D" id="3.40.50.720">
    <property type="entry name" value="NAD(P)-binding Rossmann-like Domain"/>
    <property type="match status" value="1"/>
</dbReference>
<evidence type="ECO:0000313" key="3">
    <source>
        <dbReference type="Proteomes" id="UP000198856"/>
    </source>
</evidence>
<feature type="domain" description="NAD-dependent epimerase/dehydratase" evidence="1">
    <location>
        <begin position="4"/>
        <end position="238"/>
    </location>
</feature>
<dbReference type="STRING" id="890420.SAMN05216226_101381"/>
<proteinExistence type="predicted"/>
<dbReference type="CDD" id="cd05256">
    <property type="entry name" value="UDP_AE_SDR_e"/>
    <property type="match status" value="1"/>
</dbReference>
<dbReference type="Proteomes" id="UP000198856">
    <property type="component" value="Unassembled WGS sequence"/>
</dbReference>
<reference evidence="2 3" key="1">
    <citation type="submission" date="2016-10" db="EMBL/GenBank/DDBJ databases">
        <authorList>
            <person name="de Groot N.N."/>
        </authorList>
    </citation>
    <scope>NUCLEOTIDE SEQUENCE [LARGE SCALE GENOMIC DNA]</scope>
    <source>
        <strain evidence="2 3">IBRC-M10015</strain>
    </source>
</reference>
<dbReference type="OrthoDB" id="4907at2157"/>
<dbReference type="AlphaFoldDB" id="A0A1G8SBW2"/>
<name>A0A1G8SBW2_9EURY</name>
<protein>
    <submittedName>
        <fullName evidence="2">UDP-glucose 4-epimerase</fullName>
    </submittedName>
</protein>